<dbReference type="Proteomes" id="UP000027135">
    <property type="component" value="Unassembled WGS sequence"/>
</dbReference>
<protein>
    <recommendedName>
        <fullName evidence="14">rRNA N(6)-adenosine-methyltransferase ZCCHC4</fullName>
    </recommendedName>
    <alternativeName>
        <fullName evidence="12">Zinc finger CCHC domain-containing protein 4</fullName>
    </alternativeName>
</protein>
<evidence type="ECO:0000256" key="13">
    <source>
        <dbReference type="ARBA" id="ARBA00046086"/>
    </source>
</evidence>
<dbReference type="GO" id="GO:0008988">
    <property type="term" value="F:rRNA (adenine-N6-)-methyltransferase activity"/>
    <property type="evidence" value="ECO:0007669"/>
    <property type="project" value="InterPro"/>
</dbReference>
<dbReference type="SMART" id="SM00343">
    <property type="entry name" value="ZnF_C2HC"/>
    <property type="match status" value="1"/>
</dbReference>
<dbReference type="InterPro" id="IPR041370">
    <property type="entry name" value="Mlase_EEF1AKMT1/ZCCHC4"/>
</dbReference>
<dbReference type="STRING" id="136037.A0A067R591"/>
<keyword evidence="7" id="KW-0949">S-adenosyl-L-methionine</keyword>
<evidence type="ECO:0000256" key="10">
    <source>
        <dbReference type="ARBA" id="ARBA00022833"/>
    </source>
</evidence>
<dbReference type="AlphaFoldDB" id="A0A067R591"/>
<dbReference type="InterPro" id="IPR017921">
    <property type="entry name" value="Znf_CTCHY"/>
</dbReference>
<dbReference type="PROSITE" id="PS50216">
    <property type="entry name" value="DHHC"/>
    <property type="match status" value="1"/>
</dbReference>
<organism evidence="19 20">
    <name type="scientific">Zootermopsis nevadensis</name>
    <name type="common">Dampwood termite</name>
    <dbReference type="NCBI Taxonomy" id="136037"/>
    <lineage>
        <taxon>Eukaryota</taxon>
        <taxon>Metazoa</taxon>
        <taxon>Ecdysozoa</taxon>
        <taxon>Arthropoda</taxon>
        <taxon>Hexapoda</taxon>
        <taxon>Insecta</taxon>
        <taxon>Pterygota</taxon>
        <taxon>Neoptera</taxon>
        <taxon>Polyneoptera</taxon>
        <taxon>Dictyoptera</taxon>
        <taxon>Blattodea</taxon>
        <taxon>Blattoidea</taxon>
        <taxon>Termitoidae</taxon>
        <taxon>Termopsidae</taxon>
        <taxon>Zootermopsis</taxon>
    </lineage>
</organism>
<evidence type="ECO:0000256" key="14">
    <source>
        <dbReference type="ARBA" id="ARBA00049767"/>
    </source>
</evidence>
<keyword evidence="4" id="KW-0963">Cytoplasm</keyword>
<feature type="compositionally biased region" description="Polar residues" evidence="16">
    <location>
        <begin position="480"/>
        <end position="492"/>
    </location>
</feature>
<evidence type="ECO:0000256" key="3">
    <source>
        <dbReference type="ARBA" id="ARBA00008246"/>
    </source>
</evidence>
<accession>A0A067R591</accession>
<dbReference type="GO" id="GO:0003676">
    <property type="term" value="F:nucleic acid binding"/>
    <property type="evidence" value="ECO:0007669"/>
    <property type="project" value="InterPro"/>
</dbReference>
<dbReference type="InterPro" id="IPR036875">
    <property type="entry name" value="Znf_CCHC_sf"/>
</dbReference>
<evidence type="ECO:0000313" key="20">
    <source>
        <dbReference type="Proteomes" id="UP000027135"/>
    </source>
</evidence>
<gene>
    <name evidence="19" type="ORF">L798_08906</name>
</gene>
<comment type="function">
    <text evidence="13">rRNA N6-methyltransferase that specifically methylates the adenine in position 4220 of 28S rRNA. N6-methylation of adenine(4220) in 28S rRNA is required for translation.</text>
</comment>
<sequence length="521" mass="60223">MEELTRVEVILNDMNGNPSCPHGPMLLFKRVVNGAERSFFACSACRDRKDCNFFLWADEKVTPNKKKTWDLERDRITPKINHVKLYKMFVKLLEKSPEQRAFCHTCSILLISNEIAKKHDEHDVTFGISEYLLTHPSELLKPLENAKKEAQYLFSSHATRTIVNIARCLGAMKVLCLGTPRVHELVCSEMSTEMDSLLLDIDYRFHQFNAPSHFCWFNSFNNYFFSQEEGAHVLAEFLQRDGGHGIVLVMDPPFGGRVEPLAKTVQEIMQLHRKLCPNIHTDMLVLWIFPYFMEPQVLASCPDFTMLDYKVDYDNHSLFASGPKGRKHGSPVRIFTNANPKDIPLPNEEGYRYCEICQRWISQENRHCTQCNECSSKDGRTYVHCNECMRCVKPSWKHCVTCNRCCLPSHVCGEFVPSQLCFNCGQPGHKKRDCPRFGFDAAFLIKKQPDCTLQLNSMKMCKKRKHTQNKIDEDEKQIFTNMSSKKQKLQNVNSKKSRKNIKKRKKSKSGANTSRRPTLQL</sequence>
<keyword evidence="20" id="KW-1185">Reference proteome</keyword>
<evidence type="ECO:0000256" key="9">
    <source>
        <dbReference type="ARBA" id="ARBA00022771"/>
    </source>
</evidence>
<dbReference type="EMBL" id="KK868975">
    <property type="protein sequence ID" value="KDR17377.1"/>
    <property type="molecule type" value="Genomic_DNA"/>
</dbReference>
<keyword evidence="5" id="KW-0489">Methyltransferase</keyword>
<feature type="region of interest" description="Disordered" evidence="16">
    <location>
        <begin position="480"/>
        <end position="521"/>
    </location>
</feature>
<dbReference type="SUPFAM" id="SSF57756">
    <property type="entry name" value="Retrovirus zinc finger-like domains"/>
    <property type="match status" value="1"/>
</dbReference>
<evidence type="ECO:0000256" key="4">
    <source>
        <dbReference type="ARBA" id="ARBA00022490"/>
    </source>
</evidence>
<feature type="compositionally biased region" description="Polar residues" evidence="16">
    <location>
        <begin position="510"/>
        <end position="521"/>
    </location>
</feature>
<dbReference type="Gene3D" id="4.10.60.10">
    <property type="entry name" value="Zinc finger, CCHC-type"/>
    <property type="match status" value="1"/>
</dbReference>
<dbReference type="Pfam" id="PF06839">
    <property type="entry name" value="Zn_ribbon_GRF"/>
    <property type="match status" value="1"/>
</dbReference>
<comment type="subcellular location">
    <subcellularLocation>
        <location evidence="1">Cytoplasm</location>
    </subcellularLocation>
    <subcellularLocation>
        <location evidence="2">Nucleus</location>
        <location evidence="2">Nucleolus</location>
    </subcellularLocation>
</comment>
<dbReference type="Pfam" id="PF00098">
    <property type="entry name" value="zf-CCHC"/>
    <property type="match status" value="1"/>
</dbReference>
<dbReference type="InterPro" id="IPR010666">
    <property type="entry name" value="Znf_GRF"/>
</dbReference>
<keyword evidence="11" id="KW-0539">Nucleus</keyword>
<evidence type="ECO:0000256" key="5">
    <source>
        <dbReference type="ARBA" id="ARBA00022603"/>
    </source>
</evidence>
<keyword evidence="9 15" id="KW-0863">Zinc-finger</keyword>
<evidence type="ECO:0000256" key="2">
    <source>
        <dbReference type="ARBA" id="ARBA00004604"/>
    </source>
</evidence>
<evidence type="ECO:0000256" key="16">
    <source>
        <dbReference type="SAM" id="MobiDB-lite"/>
    </source>
</evidence>
<feature type="domain" description="CTCHY-type" evidence="18">
    <location>
        <begin position="349"/>
        <end position="410"/>
    </location>
</feature>
<dbReference type="GO" id="GO:0005737">
    <property type="term" value="C:cytoplasm"/>
    <property type="evidence" value="ECO:0007669"/>
    <property type="project" value="UniProtKB-SubCell"/>
</dbReference>
<keyword evidence="6" id="KW-0808">Transferase</keyword>
<dbReference type="Pfam" id="PF10237">
    <property type="entry name" value="N6-adenineMlase"/>
    <property type="match status" value="1"/>
</dbReference>
<evidence type="ECO:0000256" key="1">
    <source>
        <dbReference type="ARBA" id="ARBA00004496"/>
    </source>
</evidence>
<dbReference type="OrthoDB" id="431817at2759"/>
<dbReference type="InParanoid" id="A0A067R591"/>
<dbReference type="PANTHER" id="PTHR13493:SF3">
    <property type="entry name" value="RRNA N6-ADENOSINE-METHYLTRANSFERASE ZCCHC4"/>
    <property type="match status" value="1"/>
</dbReference>
<feature type="domain" description="CCHC-type" evidence="17">
    <location>
        <begin position="421"/>
        <end position="436"/>
    </location>
</feature>
<dbReference type="InterPro" id="IPR001878">
    <property type="entry name" value="Znf_CCHC"/>
</dbReference>
<evidence type="ECO:0000256" key="12">
    <source>
        <dbReference type="ARBA" id="ARBA00032078"/>
    </source>
</evidence>
<dbReference type="OMA" id="FPYFMEH"/>
<evidence type="ECO:0000259" key="18">
    <source>
        <dbReference type="PROSITE" id="PS51270"/>
    </source>
</evidence>
<dbReference type="InterPro" id="IPR002052">
    <property type="entry name" value="DNA_methylase_N6_adenine_CS"/>
</dbReference>
<feature type="compositionally biased region" description="Basic residues" evidence="16">
    <location>
        <begin position="495"/>
        <end position="508"/>
    </location>
</feature>
<dbReference type="PROSITE" id="PS51270">
    <property type="entry name" value="ZF_CTCHY"/>
    <property type="match status" value="1"/>
</dbReference>
<evidence type="ECO:0000256" key="15">
    <source>
        <dbReference type="PROSITE-ProRule" id="PRU00047"/>
    </source>
</evidence>
<name>A0A067R591_ZOONE</name>
<evidence type="ECO:0000256" key="8">
    <source>
        <dbReference type="ARBA" id="ARBA00022723"/>
    </source>
</evidence>
<evidence type="ECO:0000313" key="19">
    <source>
        <dbReference type="EMBL" id="KDR17377.1"/>
    </source>
</evidence>
<keyword evidence="8" id="KW-0479">Metal-binding</keyword>
<dbReference type="InterPro" id="IPR039846">
    <property type="entry name" value="ZCCHC4"/>
</dbReference>
<proteinExistence type="inferred from homology"/>
<dbReference type="FunCoup" id="A0A067R591">
    <property type="interactions" value="1498"/>
</dbReference>
<dbReference type="PROSITE" id="PS50158">
    <property type="entry name" value="ZF_CCHC"/>
    <property type="match status" value="1"/>
</dbReference>
<reference evidence="19 20" key="1">
    <citation type="journal article" date="2014" name="Nat. Commun.">
        <title>Molecular traces of alternative social organization in a termite genome.</title>
        <authorList>
            <person name="Terrapon N."/>
            <person name="Li C."/>
            <person name="Robertson H.M."/>
            <person name="Ji L."/>
            <person name="Meng X."/>
            <person name="Booth W."/>
            <person name="Chen Z."/>
            <person name="Childers C.P."/>
            <person name="Glastad K.M."/>
            <person name="Gokhale K."/>
            <person name="Gowin J."/>
            <person name="Gronenberg W."/>
            <person name="Hermansen R.A."/>
            <person name="Hu H."/>
            <person name="Hunt B.G."/>
            <person name="Huylmans A.K."/>
            <person name="Khalil S.M."/>
            <person name="Mitchell R.D."/>
            <person name="Munoz-Torres M.C."/>
            <person name="Mustard J.A."/>
            <person name="Pan H."/>
            <person name="Reese J.T."/>
            <person name="Scharf M.E."/>
            <person name="Sun F."/>
            <person name="Vogel H."/>
            <person name="Xiao J."/>
            <person name="Yang W."/>
            <person name="Yang Z."/>
            <person name="Yang Z."/>
            <person name="Zhou J."/>
            <person name="Zhu J."/>
            <person name="Brent C.S."/>
            <person name="Elsik C.G."/>
            <person name="Goodisman M.A."/>
            <person name="Liberles D.A."/>
            <person name="Roe R.M."/>
            <person name="Vargo E.L."/>
            <person name="Vilcinskas A."/>
            <person name="Wang J."/>
            <person name="Bornberg-Bauer E."/>
            <person name="Korb J."/>
            <person name="Zhang G."/>
            <person name="Liebig J."/>
        </authorList>
    </citation>
    <scope>NUCLEOTIDE SEQUENCE [LARGE SCALE GENOMIC DNA]</scope>
    <source>
        <tissue evidence="19">Whole organism</tissue>
    </source>
</reference>
<dbReference type="PROSITE" id="PS00092">
    <property type="entry name" value="N6_MTASE"/>
    <property type="match status" value="1"/>
</dbReference>
<evidence type="ECO:0000256" key="7">
    <source>
        <dbReference type="ARBA" id="ARBA00022691"/>
    </source>
</evidence>
<evidence type="ECO:0000259" key="17">
    <source>
        <dbReference type="PROSITE" id="PS50158"/>
    </source>
</evidence>
<comment type="similarity">
    <text evidence="3">Belongs to the ZCCHC4 family.</text>
</comment>
<evidence type="ECO:0000256" key="6">
    <source>
        <dbReference type="ARBA" id="ARBA00022679"/>
    </source>
</evidence>
<dbReference type="PANTHER" id="PTHR13493">
    <property type="entry name" value="ZINC FINGER CCHC DOMAIN-CONTAINING"/>
    <property type="match status" value="1"/>
</dbReference>
<keyword evidence="10" id="KW-0862">Zinc</keyword>
<dbReference type="eggNOG" id="KOG4399">
    <property type="taxonomic scope" value="Eukaryota"/>
</dbReference>
<dbReference type="GO" id="GO:0005730">
    <property type="term" value="C:nucleolus"/>
    <property type="evidence" value="ECO:0007669"/>
    <property type="project" value="UniProtKB-SubCell"/>
</dbReference>
<dbReference type="GO" id="GO:0008270">
    <property type="term" value="F:zinc ion binding"/>
    <property type="evidence" value="ECO:0007669"/>
    <property type="project" value="UniProtKB-KW"/>
</dbReference>
<evidence type="ECO:0000256" key="11">
    <source>
        <dbReference type="ARBA" id="ARBA00023242"/>
    </source>
</evidence>